<evidence type="ECO:0000313" key="2">
    <source>
        <dbReference type="EMBL" id="VIP00819.1"/>
    </source>
</evidence>
<protein>
    <submittedName>
        <fullName evidence="2">Uncharacterized protein</fullName>
    </submittedName>
</protein>
<proteinExistence type="predicted"/>
<dbReference type="EMBL" id="LR593887">
    <property type="protein sequence ID" value="VTR97056.1"/>
    <property type="molecule type" value="Genomic_DNA"/>
</dbReference>
<name>A0A6C2YHS9_9BACT</name>
<gene>
    <name evidence="2" type="ORF">GMBLW1_31410</name>
</gene>
<sequence>MACCRSAAVSWFYVFLYQQRCSRAKIIGQTDKATGVRLTSDLPNESYSTLCKSRRRQVPTTLPIRGPGRTDGLDGERVDAGE</sequence>
<accession>A0A6C2YHS9</accession>
<dbReference type="KEGG" id="tim:GMBLW1_31410"/>
<dbReference type="InParanoid" id="A0A6C2YHS9"/>
<feature type="compositionally biased region" description="Basic and acidic residues" evidence="1">
    <location>
        <begin position="71"/>
        <end position="82"/>
    </location>
</feature>
<organism evidence="2">
    <name type="scientific">Tuwongella immobilis</name>
    <dbReference type="NCBI Taxonomy" id="692036"/>
    <lineage>
        <taxon>Bacteria</taxon>
        <taxon>Pseudomonadati</taxon>
        <taxon>Planctomycetota</taxon>
        <taxon>Planctomycetia</taxon>
        <taxon>Gemmatales</taxon>
        <taxon>Gemmataceae</taxon>
        <taxon>Tuwongella</taxon>
    </lineage>
</organism>
<dbReference type="Proteomes" id="UP000464378">
    <property type="component" value="Chromosome"/>
</dbReference>
<dbReference type="AlphaFoldDB" id="A0A6C2YHS9"/>
<feature type="region of interest" description="Disordered" evidence="1">
    <location>
        <begin position="60"/>
        <end position="82"/>
    </location>
</feature>
<dbReference type="EMBL" id="LR586016">
    <property type="protein sequence ID" value="VIP00819.1"/>
    <property type="molecule type" value="Genomic_DNA"/>
</dbReference>
<evidence type="ECO:0000256" key="1">
    <source>
        <dbReference type="SAM" id="MobiDB-lite"/>
    </source>
</evidence>
<evidence type="ECO:0000313" key="3">
    <source>
        <dbReference type="Proteomes" id="UP000464378"/>
    </source>
</evidence>
<keyword evidence="3" id="KW-1185">Reference proteome</keyword>
<reference evidence="2" key="1">
    <citation type="submission" date="2019-04" db="EMBL/GenBank/DDBJ databases">
        <authorList>
            <consortium name="Science for Life Laboratories"/>
        </authorList>
    </citation>
    <scope>NUCLEOTIDE SEQUENCE</scope>
    <source>
        <strain evidence="2">MBLW1</strain>
    </source>
</reference>